<organism evidence="4 5">
    <name type="scientific">Sandaracinus amylolyticus</name>
    <dbReference type="NCBI Taxonomy" id="927083"/>
    <lineage>
        <taxon>Bacteria</taxon>
        <taxon>Pseudomonadati</taxon>
        <taxon>Myxococcota</taxon>
        <taxon>Polyangia</taxon>
        <taxon>Polyangiales</taxon>
        <taxon>Sandaracinaceae</taxon>
        <taxon>Sandaracinus</taxon>
    </lineage>
</organism>
<dbReference type="AlphaFoldDB" id="A0A0F6W867"/>
<dbReference type="Pfam" id="PF01381">
    <property type="entry name" value="HTH_3"/>
    <property type="match status" value="1"/>
</dbReference>
<dbReference type="PANTHER" id="PTHR46558">
    <property type="entry name" value="TRACRIPTIONAL REGULATORY PROTEIN-RELATED-RELATED"/>
    <property type="match status" value="1"/>
</dbReference>
<dbReference type="InterPro" id="IPR001387">
    <property type="entry name" value="Cro/C1-type_HTH"/>
</dbReference>
<accession>A0A0F6W867</accession>
<dbReference type="EMBL" id="CP011125">
    <property type="protein sequence ID" value="AKF09956.1"/>
    <property type="molecule type" value="Genomic_DNA"/>
</dbReference>
<sequence length="161" mass="17984">MGVRIERARELAGLNKNQLARAVGTSWQHVDHWERDRTQPSPTSLSRLASVLGVTLAYLLGEEEPVVPPLQEGLETFLRSYAPPDLTPQEIAWLRAAPIDPGLATPGTYLDLLHRIRMPRPASNVPPPATATDDEEPSRNKTGRREKVRMEDVLARVKGRR</sequence>
<proteinExistence type="predicted"/>
<dbReference type="KEGG" id="samy:DB32_007105"/>
<evidence type="ECO:0000259" key="3">
    <source>
        <dbReference type="PROSITE" id="PS50943"/>
    </source>
</evidence>
<evidence type="ECO:0000256" key="2">
    <source>
        <dbReference type="SAM" id="MobiDB-lite"/>
    </source>
</evidence>
<keyword evidence="5" id="KW-1185">Reference proteome</keyword>
<dbReference type="InterPro" id="IPR010982">
    <property type="entry name" value="Lambda_DNA-bd_dom_sf"/>
</dbReference>
<gene>
    <name evidence="4" type="ORF">DB32_007105</name>
</gene>
<dbReference type="GO" id="GO:0003677">
    <property type="term" value="F:DNA binding"/>
    <property type="evidence" value="ECO:0007669"/>
    <property type="project" value="UniProtKB-KW"/>
</dbReference>
<dbReference type="Proteomes" id="UP000034883">
    <property type="component" value="Chromosome"/>
</dbReference>
<dbReference type="STRING" id="927083.DB32_007105"/>
<feature type="domain" description="HTH cro/C1-type" evidence="3">
    <location>
        <begin position="5"/>
        <end position="59"/>
    </location>
</feature>
<dbReference type="CDD" id="cd00093">
    <property type="entry name" value="HTH_XRE"/>
    <property type="match status" value="1"/>
</dbReference>
<dbReference type="SMART" id="SM00530">
    <property type="entry name" value="HTH_XRE"/>
    <property type="match status" value="1"/>
</dbReference>
<name>A0A0F6W867_9BACT</name>
<keyword evidence="1" id="KW-0238">DNA-binding</keyword>
<evidence type="ECO:0000256" key="1">
    <source>
        <dbReference type="ARBA" id="ARBA00023125"/>
    </source>
</evidence>
<dbReference type="Gene3D" id="1.10.260.40">
    <property type="entry name" value="lambda repressor-like DNA-binding domains"/>
    <property type="match status" value="1"/>
</dbReference>
<dbReference type="PANTHER" id="PTHR46558:SF13">
    <property type="entry name" value="HTH-TYPE TRANSCRIPTIONAL REGULATOR IMMR"/>
    <property type="match status" value="1"/>
</dbReference>
<evidence type="ECO:0000313" key="4">
    <source>
        <dbReference type="EMBL" id="AKF09956.1"/>
    </source>
</evidence>
<evidence type="ECO:0000313" key="5">
    <source>
        <dbReference type="Proteomes" id="UP000034883"/>
    </source>
</evidence>
<feature type="region of interest" description="Disordered" evidence="2">
    <location>
        <begin position="120"/>
        <end position="161"/>
    </location>
</feature>
<reference evidence="4 5" key="1">
    <citation type="submission" date="2015-03" db="EMBL/GenBank/DDBJ databases">
        <title>Genome assembly of Sandaracinus amylolyticus DSM 53668.</title>
        <authorList>
            <person name="Sharma G."/>
            <person name="Subramanian S."/>
        </authorList>
    </citation>
    <scope>NUCLEOTIDE SEQUENCE [LARGE SCALE GENOMIC DNA]</scope>
    <source>
        <strain evidence="4 5">DSM 53668</strain>
    </source>
</reference>
<dbReference type="PROSITE" id="PS50943">
    <property type="entry name" value="HTH_CROC1"/>
    <property type="match status" value="1"/>
</dbReference>
<feature type="compositionally biased region" description="Basic and acidic residues" evidence="2">
    <location>
        <begin position="137"/>
        <end position="155"/>
    </location>
</feature>
<dbReference type="SUPFAM" id="SSF47413">
    <property type="entry name" value="lambda repressor-like DNA-binding domains"/>
    <property type="match status" value="1"/>
</dbReference>
<protein>
    <recommendedName>
        <fullName evidence="3">HTH cro/C1-type domain-containing protein</fullName>
    </recommendedName>
</protein>